<dbReference type="RefSeq" id="WP_008476193.1">
    <property type="nucleotide sequence ID" value="NZ_CAGS01000120.1"/>
</dbReference>
<keyword evidence="2" id="KW-1133">Transmembrane helix</keyword>
<keyword evidence="4" id="KW-1185">Reference proteome</keyword>
<feature type="region of interest" description="Disordered" evidence="1">
    <location>
        <begin position="72"/>
        <end position="101"/>
    </location>
</feature>
<reference evidence="3 4" key="1">
    <citation type="journal article" date="2012" name="ISME J.">
        <title>Nitrification expanded: discovery, physiology and genomics of a nitrite-oxidizing bacterium from the phylum Chloroflexi.</title>
        <authorList>
            <person name="Sorokin D.Y."/>
            <person name="Lucker S."/>
            <person name="Vejmelkova D."/>
            <person name="Kostrikina N.A."/>
            <person name="Kleerebezem R."/>
            <person name="Rijpstra W.I."/>
            <person name="Damste J.S."/>
            <person name="Le Paslier D."/>
            <person name="Muyzer G."/>
            <person name="Wagner M."/>
            <person name="van Loosdrecht M.C."/>
            <person name="Daims H."/>
        </authorList>
    </citation>
    <scope>NUCLEOTIDE SEQUENCE [LARGE SCALE GENOMIC DNA]</scope>
    <source>
        <strain evidence="4">none</strain>
    </source>
</reference>
<dbReference type="Proteomes" id="UP000004221">
    <property type="component" value="Unassembled WGS sequence"/>
</dbReference>
<evidence type="ECO:0000256" key="2">
    <source>
        <dbReference type="SAM" id="Phobius"/>
    </source>
</evidence>
<feature type="transmembrane region" description="Helical" evidence="2">
    <location>
        <begin position="44"/>
        <end position="65"/>
    </location>
</feature>
<protein>
    <submittedName>
        <fullName evidence="3">Putative ATP synthase, protein I</fullName>
    </submittedName>
</protein>
<evidence type="ECO:0000313" key="3">
    <source>
        <dbReference type="EMBL" id="CCF83233.1"/>
    </source>
</evidence>
<gene>
    <name evidence="3" type="ORF">NITHO_2060006</name>
</gene>
<evidence type="ECO:0000313" key="4">
    <source>
        <dbReference type="Proteomes" id="UP000004221"/>
    </source>
</evidence>
<feature type="transmembrane region" description="Helical" evidence="2">
    <location>
        <begin position="20"/>
        <end position="38"/>
    </location>
</feature>
<feature type="compositionally biased region" description="Acidic residues" evidence="1">
    <location>
        <begin position="91"/>
        <end position="101"/>
    </location>
</feature>
<dbReference type="AlphaFoldDB" id="I4EEX1"/>
<comment type="caution">
    <text evidence="3">The sequence shown here is derived from an EMBL/GenBank/DDBJ whole genome shotgun (WGS) entry which is preliminary data.</text>
</comment>
<sequence length="101" mass="10787">MPSPLGDRRDWQTIANASGLGCSVVASLLLTIGGGVLLDRWVGMSPIFTIVGIFLGVATAGYLLYQLAMLSRPGPGERRPVKRSGAKPPVEPDDEDDYDDE</sequence>
<dbReference type="Pfam" id="PF09527">
    <property type="entry name" value="ATPase_gene1"/>
    <property type="match status" value="1"/>
</dbReference>
<organism evidence="3 4">
    <name type="scientific">Nitrolancea hollandica Lb</name>
    <dbReference type="NCBI Taxonomy" id="1129897"/>
    <lineage>
        <taxon>Bacteria</taxon>
        <taxon>Pseudomonadati</taxon>
        <taxon>Thermomicrobiota</taxon>
        <taxon>Thermomicrobia</taxon>
        <taxon>Sphaerobacterales</taxon>
        <taxon>Sphaerobacterineae</taxon>
        <taxon>Sphaerobacteraceae</taxon>
        <taxon>Nitrolancea</taxon>
    </lineage>
</organism>
<dbReference type="InterPro" id="IPR032820">
    <property type="entry name" value="ATPase_put"/>
</dbReference>
<dbReference type="EMBL" id="CAGS01000120">
    <property type="protein sequence ID" value="CCF83233.1"/>
    <property type="molecule type" value="Genomic_DNA"/>
</dbReference>
<evidence type="ECO:0000256" key="1">
    <source>
        <dbReference type="SAM" id="MobiDB-lite"/>
    </source>
</evidence>
<keyword evidence="2" id="KW-0812">Transmembrane</keyword>
<proteinExistence type="predicted"/>
<keyword evidence="2" id="KW-0472">Membrane</keyword>
<name>I4EEX1_9BACT</name>
<accession>I4EEX1</accession>